<reference evidence="3" key="1">
    <citation type="journal article" date="2019" name="Int. J. Syst. Evol. Microbiol.">
        <title>The Global Catalogue of Microorganisms (GCM) 10K type strain sequencing project: providing services to taxonomists for standard genome sequencing and annotation.</title>
        <authorList>
            <consortium name="The Broad Institute Genomics Platform"/>
            <consortium name="The Broad Institute Genome Sequencing Center for Infectious Disease"/>
            <person name="Wu L."/>
            <person name="Ma J."/>
        </authorList>
    </citation>
    <scope>NUCLEOTIDE SEQUENCE [LARGE SCALE GENOMIC DNA]</scope>
    <source>
        <strain evidence="3">JCM 4788</strain>
    </source>
</reference>
<feature type="chain" id="PRO_5046806565" description="Secreted protein" evidence="1">
    <location>
        <begin position="25"/>
        <end position="125"/>
    </location>
</feature>
<gene>
    <name evidence="2" type="ORF">GCM10010357_24090</name>
</gene>
<keyword evidence="1" id="KW-0732">Signal</keyword>
<evidence type="ECO:0000313" key="3">
    <source>
        <dbReference type="Proteomes" id="UP001500879"/>
    </source>
</evidence>
<comment type="caution">
    <text evidence="2">The sequence shown here is derived from an EMBL/GenBank/DDBJ whole genome shotgun (WGS) entry which is preliminary data.</text>
</comment>
<evidence type="ECO:0008006" key="4">
    <source>
        <dbReference type="Google" id="ProtNLM"/>
    </source>
</evidence>
<name>A0ABP3IHK4_9ACTN</name>
<evidence type="ECO:0000313" key="2">
    <source>
        <dbReference type="EMBL" id="GAA0402191.1"/>
    </source>
</evidence>
<accession>A0ABP3IHK4</accession>
<dbReference type="EMBL" id="BAAABX010000023">
    <property type="protein sequence ID" value="GAA0402191.1"/>
    <property type="molecule type" value="Genomic_DNA"/>
</dbReference>
<proteinExistence type="predicted"/>
<dbReference type="Proteomes" id="UP001500879">
    <property type="component" value="Unassembled WGS sequence"/>
</dbReference>
<protein>
    <recommendedName>
        <fullName evidence="4">Secreted protein</fullName>
    </recommendedName>
</protein>
<keyword evidence="3" id="KW-1185">Reference proteome</keyword>
<feature type="signal peptide" evidence="1">
    <location>
        <begin position="1"/>
        <end position="24"/>
    </location>
</feature>
<dbReference type="RefSeq" id="WP_344023011.1">
    <property type="nucleotide sequence ID" value="NZ_BAAABX010000023.1"/>
</dbReference>
<organism evidence="2 3">
    <name type="scientific">Streptomyces luteireticuli</name>
    <dbReference type="NCBI Taxonomy" id="173858"/>
    <lineage>
        <taxon>Bacteria</taxon>
        <taxon>Bacillati</taxon>
        <taxon>Actinomycetota</taxon>
        <taxon>Actinomycetes</taxon>
        <taxon>Kitasatosporales</taxon>
        <taxon>Streptomycetaceae</taxon>
        <taxon>Streptomyces</taxon>
    </lineage>
</organism>
<sequence length="125" mass="12326">MIRGSRVLAVLALSAITVCGGASAASASGGEDIVGGVLSVVGSSTSTGHANQCGAPIGSAGLKSTCGTRHVHQDGERPGGEHVVGGPLSHVATWNATGHSNNCGNPNGAVFAEATCHTEDIQLRR</sequence>
<evidence type="ECO:0000256" key="1">
    <source>
        <dbReference type="SAM" id="SignalP"/>
    </source>
</evidence>